<proteinExistence type="predicted"/>
<protein>
    <submittedName>
        <fullName evidence="1">Uncharacterized protein</fullName>
    </submittedName>
</protein>
<organism evidence="1 2">
    <name type="scientific">Aporhodopirellula rubra</name>
    <dbReference type="NCBI Taxonomy" id="980271"/>
    <lineage>
        <taxon>Bacteria</taxon>
        <taxon>Pseudomonadati</taxon>
        <taxon>Planctomycetota</taxon>
        <taxon>Planctomycetia</taxon>
        <taxon>Pirellulales</taxon>
        <taxon>Pirellulaceae</taxon>
        <taxon>Aporhodopirellula</taxon>
    </lineage>
</organism>
<sequence>MRCNRSLWSLSGVVVMTLTGWLTLGANSASAIEGTELNSSVGLWAPLLPDLANDSGDSVGTVLGLSGHHRFDGYRTSIESGVTYGISDSAEMVGVDVLLRDTWDFGKHHLSAGFGYSMMDWDQDTVGHDIESNYQGAKVVTGWETCFGRTPVWLDLTLGLYDLDGAYVGDDGAGGFNTGTTGGFTTTYGFDIKTEFDCCGIPARAIFGLNYFDDFAVWRAGQVDTEDAVVLNGSIEFRLY</sequence>
<dbReference type="AlphaFoldDB" id="A0A7W5H3V7"/>
<name>A0A7W5H3V7_9BACT</name>
<keyword evidence="2" id="KW-1185">Reference proteome</keyword>
<dbReference type="Proteomes" id="UP000536179">
    <property type="component" value="Unassembled WGS sequence"/>
</dbReference>
<evidence type="ECO:0000313" key="1">
    <source>
        <dbReference type="EMBL" id="MBB3204295.1"/>
    </source>
</evidence>
<reference evidence="1 2" key="1">
    <citation type="submission" date="2020-08" db="EMBL/GenBank/DDBJ databases">
        <title>Genomic Encyclopedia of Type Strains, Phase III (KMG-III): the genomes of soil and plant-associated and newly described type strains.</title>
        <authorList>
            <person name="Whitman W."/>
        </authorList>
    </citation>
    <scope>NUCLEOTIDE SEQUENCE [LARGE SCALE GENOMIC DNA]</scope>
    <source>
        <strain evidence="1 2">CECT 8075</strain>
    </source>
</reference>
<gene>
    <name evidence="1" type="ORF">FHS27_000059</name>
</gene>
<dbReference type="RefSeq" id="WP_246418943.1">
    <property type="nucleotide sequence ID" value="NZ_JACHXU010000001.1"/>
</dbReference>
<evidence type="ECO:0000313" key="2">
    <source>
        <dbReference type="Proteomes" id="UP000536179"/>
    </source>
</evidence>
<comment type="caution">
    <text evidence="1">The sequence shown here is derived from an EMBL/GenBank/DDBJ whole genome shotgun (WGS) entry which is preliminary data.</text>
</comment>
<accession>A0A7W5H3V7</accession>
<dbReference type="EMBL" id="JACHXU010000001">
    <property type="protein sequence ID" value="MBB3204295.1"/>
    <property type="molecule type" value="Genomic_DNA"/>
</dbReference>